<protein>
    <submittedName>
        <fullName evidence="1">12111_t:CDS:1</fullName>
    </submittedName>
</protein>
<dbReference type="OrthoDB" id="2314983at2759"/>
<dbReference type="SUPFAM" id="SSF52047">
    <property type="entry name" value="RNI-like"/>
    <property type="match status" value="1"/>
</dbReference>
<reference evidence="1" key="1">
    <citation type="submission" date="2021-06" db="EMBL/GenBank/DDBJ databases">
        <authorList>
            <person name="Kallberg Y."/>
            <person name="Tangrot J."/>
            <person name="Rosling A."/>
        </authorList>
    </citation>
    <scope>NUCLEOTIDE SEQUENCE</scope>
    <source>
        <strain evidence="1">UK204</strain>
    </source>
</reference>
<organism evidence="1 2">
    <name type="scientific">Funneliformis caledonium</name>
    <dbReference type="NCBI Taxonomy" id="1117310"/>
    <lineage>
        <taxon>Eukaryota</taxon>
        <taxon>Fungi</taxon>
        <taxon>Fungi incertae sedis</taxon>
        <taxon>Mucoromycota</taxon>
        <taxon>Glomeromycotina</taxon>
        <taxon>Glomeromycetes</taxon>
        <taxon>Glomerales</taxon>
        <taxon>Glomeraceae</taxon>
        <taxon>Funneliformis</taxon>
    </lineage>
</organism>
<dbReference type="AlphaFoldDB" id="A0A9N8VSR3"/>
<comment type="caution">
    <text evidence="1">The sequence shown here is derived from an EMBL/GenBank/DDBJ whole genome shotgun (WGS) entry which is preliminary data.</text>
</comment>
<evidence type="ECO:0000313" key="1">
    <source>
        <dbReference type="EMBL" id="CAG8460022.1"/>
    </source>
</evidence>
<dbReference type="Proteomes" id="UP000789570">
    <property type="component" value="Unassembled WGS sequence"/>
</dbReference>
<name>A0A9N8VSR3_9GLOM</name>
<proteinExistence type="predicted"/>
<dbReference type="InterPro" id="IPR032675">
    <property type="entry name" value="LRR_dom_sf"/>
</dbReference>
<evidence type="ECO:0000313" key="2">
    <source>
        <dbReference type="Proteomes" id="UP000789570"/>
    </source>
</evidence>
<accession>A0A9N8VSR3</accession>
<keyword evidence="2" id="KW-1185">Reference proteome</keyword>
<sequence length="254" mass="29782">MINYNLYEIIQNQPLTDDYDRYIVLDEIYRLLISYCIPLIYMDMSFMQYQFYLLPGAKRWLSDISTLIYEGVGDDSLDIISRGLKRRARSIIKFKAVFEGILISPKVLPELVNLIELELSVRNLNQKYEEQLKNSTFSNLQVLHIGNISVNTMAIIIEKTNGHVRKIWVDDYKFCNDAERLILAIYKNCSYIEVLSIVLYNHNFMEFEKLLQSCGHLRTLYIKILSARKNEREDRMILSEILKESAPACLNNIT</sequence>
<dbReference type="Gene3D" id="3.80.10.10">
    <property type="entry name" value="Ribonuclease Inhibitor"/>
    <property type="match status" value="1"/>
</dbReference>
<dbReference type="EMBL" id="CAJVPQ010000228">
    <property type="protein sequence ID" value="CAG8460022.1"/>
    <property type="molecule type" value="Genomic_DNA"/>
</dbReference>
<gene>
    <name evidence="1" type="ORF">FCALED_LOCUS1696</name>
</gene>